<gene>
    <name evidence="2" type="ORF">AN218_02175</name>
</gene>
<dbReference type="Proteomes" id="UP000176005">
    <property type="component" value="Unassembled WGS sequence"/>
</dbReference>
<comment type="caution">
    <text evidence="2">The sequence shown here is derived from an EMBL/GenBank/DDBJ whole genome shotgun (WGS) entry which is preliminary data.</text>
</comment>
<dbReference type="Gene3D" id="1.10.472.20">
    <property type="entry name" value="Nitrile hydratase, beta subunit"/>
    <property type="match status" value="1"/>
</dbReference>
<sequence>MSRVNDVGGQTGFGPVVVEEDEPVFHADWEARVYALNIALVRRGVYTLDEFRDAIERMPPQAYLAASYYERWLHAIEVLTAERGDAERGGDE</sequence>
<organism evidence="2 3">
    <name type="scientific">Streptomyces nanshensis</name>
    <dbReference type="NCBI Taxonomy" id="518642"/>
    <lineage>
        <taxon>Bacteria</taxon>
        <taxon>Bacillati</taxon>
        <taxon>Actinomycetota</taxon>
        <taxon>Actinomycetes</taxon>
        <taxon>Kitasatosporales</taxon>
        <taxon>Streptomycetaceae</taxon>
        <taxon>Streptomyces</taxon>
    </lineage>
</organism>
<dbReference type="EMBL" id="LJGW01000043">
    <property type="protein sequence ID" value="OEV13716.1"/>
    <property type="molecule type" value="Genomic_DNA"/>
</dbReference>
<dbReference type="SUPFAM" id="SSF50090">
    <property type="entry name" value="Electron transport accessory proteins"/>
    <property type="match status" value="1"/>
</dbReference>
<proteinExistence type="predicted"/>
<dbReference type="Pfam" id="PF21006">
    <property type="entry name" value="NHase_beta_N"/>
    <property type="match status" value="1"/>
</dbReference>
<dbReference type="InterPro" id="IPR049054">
    <property type="entry name" value="CN_hydtase_beta-like_N"/>
</dbReference>
<dbReference type="InterPro" id="IPR008990">
    <property type="entry name" value="Elect_transpt_acc-like_dom_sf"/>
</dbReference>
<evidence type="ECO:0000313" key="3">
    <source>
        <dbReference type="Proteomes" id="UP000176005"/>
    </source>
</evidence>
<dbReference type="PATRIC" id="fig|518642.10.peg.6070"/>
<name>A0A1E7LC01_9ACTN</name>
<protein>
    <recommendedName>
        <fullName evidence="1">Nitrile hydratase beta subunit-like N-terminal domain-containing protein</fullName>
    </recommendedName>
</protein>
<feature type="domain" description="Nitrile hydratase beta subunit-like N-terminal" evidence="1">
    <location>
        <begin position="1"/>
        <end position="86"/>
    </location>
</feature>
<accession>A0A1E7LC01</accession>
<evidence type="ECO:0000259" key="1">
    <source>
        <dbReference type="Pfam" id="PF21006"/>
    </source>
</evidence>
<keyword evidence="3" id="KW-1185">Reference proteome</keyword>
<dbReference type="InterPro" id="IPR042262">
    <property type="entry name" value="CN_hydtase_beta_C"/>
</dbReference>
<evidence type="ECO:0000313" key="2">
    <source>
        <dbReference type="EMBL" id="OEV13716.1"/>
    </source>
</evidence>
<reference evidence="2 3" key="1">
    <citation type="journal article" date="2016" name="Front. Microbiol.">
        <title>Comparative Genomics Analysis of Streptomyces Species Reveals Their Adaptation to the Marine Environment and Their Diversity at the Genomic Level.</title>
        <authorList>
            <person name="Tian X."/>
            <person name="Zhang Z."/>
            <person name="Yang T."/>
            <person name="Chen M."/>
            <person name="Li J."/>
            <person name="Chen F."/>
            <person name="Yang J."/>
            <person name="Li W."/>
            <person name="Zhang B."/>
            <person name="Zhang Z."/>
            <person name="Wu J."/>
            <person name="Zhang C."/>
            <person name="Long L."/>
            <person name="Xiao J."/>
        </authorList>
    </citation>
    <scope>NUCLEOTIDE SEQUENCE [LARGE SCALE GENOMIC DNA]</scope>
    <source>
        <strain evidence="2 3">SCSIO 10429</strain>
    </source>
</reference>
<dbReference type="RefSeq" id="WP_070014760.1">
    <property type="nucleotide sequence ID" value="NZ_LJGW01000043.1"/>
</dbReference>
<dbReference type="AlphaFoldDB" id="A0A1E7LC01"/>